<dbReference type="RefSeq" id="XP_020014267.1">
    <property type="nucleotide sequence ID" value="XM_020158678.2"/>
</dbReference>
<evidence type="ECO:0000256" key="6">
    <source>
        <dbReference type="ARBA" id="ARBA00022771"/>
    </source>
</evidence>
<feature type="domain" description="C2H2-type" evidence="16">
    <location>
        <begin position="485"/>
        <end position="512"/>
    </location>
</feature>
<feature type="compositionally biased region" description="Pro residues" evidence="15">
    <location>
        <begin position="472"/>
        <end position="482"/>
    </location>
</feature>
<dbReference type="GO" id="GO:0008270">
    <property type="term" value="F:zinc ion binding"/>
    <property type="evidence" value="ECO:0007669"/>
    <property type="project" value="UniProtKB-KW"/>
</dbReference>
<accession>A0A8B7U4X3</accession>
<dbReference type="InterPro" id="IPR050752">
    <property type="entry name" value="C2H2-ZF_domain"/>
</dbReference>
<dbReference type="RefSeq" id="XP_020014267.1">
    <property type="nucleotide sequence ID" value="XM_020158678.1"/>
</dbReference>
<feature type="domain" description="C2H2-type" evidence="16">
    <location>
        <begin position="653"/>
        <end position="680"/>
    </location>
</feature>
<dbReference type="Pfam" id="PF02023">
    <property type="entry name" value="SCAN"/>
    <property type="match status" value="1"/>
</dbReference>
<evidence type="ECO:0000256" key="11">
    <source>
        <dbReference type="ARBA" id="ARBA00023163"/>
    </source>
</evidence>
<keyword evidence="5" id="KW-0677">Repeat</keyword>
<dbReference type="FunFam" id="3.30.160.60:FF:001158">
    <property type="entry name" value="zinc finger protein 22"/>
    <property type="match status" value="1"/>
</dbReference>
<dbReference type="GO" id="GO:0042802">
    <property type="term" value="F:identical protein binding"/>
    <property type="evidence" value="ECO:0007669"/>
    <property type="project" value="UniProtKB-ARBA"/>
</dbReference>
<dbReference type="SMART" id="SM00355">
    <property type="entry name" value="ZnF_C2H2"/>
    <property type="match status" value="13"/>
</dbReference>
<dbReference type="KEGG" id="ccan:109683043"/>
<feature type="domain" description="C2H2-type" evidence="16">
    <location>
        <begin position="597"/>
        <end position="624"/>
    </location>
</feature>
<comment type="similarity">
    <text evidence="2">Belongs to the krueppel C2H2-type zinc-finger protein family.</text>
</comment>
<feature type="domain" description="C2H2-type" evidence="16">
    <location>
        <begin position="625"/>
        <end position="652"/>
    </location>
</feature>
<dbReference type="PROSITE" id="PS50157">
    <property type="entry name" value="ZINC_FINGER_C2H2_2"/>
    <property type="match status" value="13"/>
</dbReference>
<keyword evidence="8" id="KW-0832">Ubl conjugation</keyword>
<organism evidence="19">
    <name type="scientific">Castor canadensis</name>
    <name type="common">American beaver</name>
    <dbReference type="NCBI Taxonomy" id="51338"/>
    <lineage>
        <taxon>Eukaryota</taxon>
        <taxon>Metazoa</taxon>
        <taxon>Chordata</taxon>
        <taxon>Craniata</taxon>
        <taxon>Vertebrata</taxon>
        <taxon>Euteleostomi</taxon>
        <taxon>Mammalia</taxon>
        <taxon>Eutheria</taxon>
        <taxon>Euarchontoglires</taxon>
        <taxon>Glires</taxon>
        <taxon>Rodentia</taxon>
        <taxon>Castorimorpha</taxon>
        <taxon>Castoridae</taxon>
        <taxon>Castor</taxon>
    </lineage>
</organism>
<dbReference type="PROSITE" id="PS50804">
    <property type="entry name" value="SCAN_BOX"/>
    <property type="match status" value="1"/>
</dbReference>
<evidence type="ECO:0000256" key="7">
    <source>
        <dbReference type="ARBA" id="ARBA00022833"/>
    </source>
</evidence>
<dbReference type="InterPro" id="IPR003309">
    <property type="entry name" value="SCAN_dom"/>
</dbReference>
<dbReference type="CDD" id="cd07936">
    <property type="entry name" value="SCAN"/>
    <property type="match status" value="1"/>
</dbReference>
<dbReference type="Gene3D" id="3.30.160.60">
    <property type="entry name" value="Classic Zinc Finger"/>
    <property type="match status" value="13"/>
</dbReference>
<gene>
    <name evidence="19" type="primary">Mzf1</name>
</gene>
<dbReference type="AlphaFoldDB" id="A0A8B7U4X3"/>
<evidence type="ECO:0000259" key="16">
    <source>
        <dbReference type="PROSITE" id="PS50157"/>
    </source>
</evidence>
<evidence type="ECO:0000313" key="19">
    <source>
        <dbReference type="RefSeq" id="XP_020014267.1"/>
    </source>
</evidence>
<comment type="subcellular location">
    <subcellularLocation>
        <location evidence="1 14">Nucleus</location>
    </subcellularLocation>
</comment>
<dbReference type="OrthoDB" id="6077919at2759"/>
<feature type="domain" description="SCAN box" evidence="17">
    <location>
        <begin position="44"/>
        <end position="126"/>
    </location>
</feature>
<keyword evidence="4" id="KW-0479">Metal-binding</keyword>
<dbReference type="GO" id="GO:0000978">
    <property type="term" value="F:RNA polymerase II cis-regulatory region sequence-specific DNA binding"/>
    <property type="evidence" value="ECO:0007669"/>
    <property type="project" value="TreeGrafter"/>
</dbReference>
<keyword evidence="18" id="KW-1185">Reference proteome</keyword>
<evidence type="ECO:0000256" key="15">
    <source>
        <dbReference type="SAM" id="MobiDB-lite"/>
    </source>
</evidence>
<keyword evidence="3" id="KW-1017">Isopeptide bond</keyword>
<dbReference type="CTD" id="7593"/>
<evidence type="ECO:0000256" key="10">
    <source>
        <dbReference type="ARBA" id="ARBA00023125"/>
    </source>
</evidence>
<dbReference type="SMART" id="SM00431">
    <property type="entry name" value="SCAN"/>
    <property type="match status" value="1"/>
</dbReference>
<dbReference type="InterPro" id="IPR038269">
    <property type="entry name" value="SCAN_sf"/>
</dbReference>
<dbReference type="SUPFAM" id="SSF57667">
    <property type="entry name" value="beta-beta-alpha zinc fingers"/>
    <property type="match status" value="7"/>
</dbReference>
<evidence type="ECO:0000313" key="18">
    <source>
        <dbReference type="Proteomes" id="UP001732720"/>
    </source>
</evidence>
<sequence>MRPTVLDYPGHAPPENEEPVMVTLEDSEEEGEATLWDPSPEAARLRFRCFRYEEAMGPQEALAQLRELCHQWLQPEVYSKEQILELLVLEQFLGALPPEIQARVEGQWPSNIEEAAALVDRLRWELGGPRRWVTVQVQGEEVLSEKMEPSSFQPIPQIKPQTPGPGADTPPGAIQELPLDLQVKEEPEVTEDPELLESGPLPATQEAAATFLPKKPQGYGTVLDQAFPHSETGPEGSSWKKHPGALWHEEAGDIFSSGFALQMDGVCSEPGTVSPYFHIPWDLGMASLSRQIRSPSHDGDFLHALVLPSDSGGEQEPAGENPRRDVGPAIVTARWCAPRGRDRGRPCTATGAVRGGGCDVCGKVFSQRSNLLRHQKIHTGERPFVCGECSRSFSRSSHLLRHQLTHTEERPFVCCDCGQSFVRSARLEEHRRVHTGEQPFRCAECGQSFRQRSNLLQHQRIHGDPPGHGTAPPAPTRTPEPPGPFPCSECCESFARRDVLLEHQAVHTGNKSFGCVECGERFGRRSVLLQHRRVHSGERPFACAECGQSFRQRSNLTQHRRIHTGERPFACAECGKTFRQRPTLTQHLRVHTGEKPFACPECGQRFSQRLKLTRHQRTHTGEKPYHCGECGLGFTQVSRLTEHQRIHTGERPFACPECGQSFRQHANLTQHQRIHTGERPYTCLECGKAFRQRPTLTQHLRTHRREKPFVCQDCGRRFHQSTKLIQHQRVHSAE</sequence>
<protein>
    <submittedName>
        <fullName evidence="19">Myeloid zinc finger 1 isoform X1</fullName>
    </submittedName>
</protein>
<evidence type="ECO:0000256" key="9">
    <source>
        <dbReference type="ARBA" id="ARBA00023015"/>
    </source>
</evidence>
<dbReference type="PANTHER" id="PTHR24384:SF2">
    <property type="entry name" value="MYELOID ZINC FINGER 1"/>
    <property type="match status" value="1"/>
</dbReference>
<evidence type="ECO:0000256" key="12">
    <source>
        <dbReference type="ARBA" id="ARBA00023242"/>
    </source>
</evidence>
<keyword evidence="11" id="KW-0804">Transcription</keyword>
<dbReference type="Gene3D" id="1.10.4020.10">
    <property type="entry name" value="DNA breaking-rejoining enzymes"/>
    <property type="match status" value="1"/>
</dbReference>
<keyword evidence="10" id="KW-0238">DNA-binding</keyword>
<keyword evidence="7" id="KW-0862">Zinc</keyword>
<dbReference type="InterPro" id="IPR036236">
    <property type="entry name" value="Znf_C2H2_sf"/>
</dbReference>
<keyword evidence="6 13" id="KW-0863">Zinc-finger</keyword>
<feature type="domain" description="C2H2-type" evidence="16">
    <location>
        <begin position="569"/>
        <end position="596"/>
    </location>
</feature>
<name>A0A8B7U4X3_CASCN</name>
<evidence type="ECO:0000256" key="14">
    <source>
        <dbReference type="PROSITE-ProRule" id="PRU00187"/>
    </source>
</evidence>
<feature type="region of interest" description="Disordered" evidence="15">
    <location>
        <begin position="459"/>
        <end position="482"/>
    </location>
</feature>
<feature type="domain" description="C2H2-type" evidence="16">
    <location>
        <begin position="709"/>
        <end position="734"/>
    </location>
</feature>
<evidence type="ECO:0000256" key="8">
    <source>
        <dbReference type="ARBA" id="ARBA00022843"/>
    </source>
</evidence>
<keyword evidence="12 14" id="KW-0539">Nucleus</keyword>
<feature type="domain" description="C2H2-type" evidence="16">
    <location>
        <begin position="541"/>
        <end position="568"/>
    </location>
</feature>
<feature type="domain" description="C2H2-type" evidence="16">
    <location>
        <begin position="681"/>
        <end position="708"/>
    </location>
</feature>
<dbReference type="GO" id="GO:0000981">
    <property type="term" value="F:DNA-binding transcription factor activity, RNA polymerase II-specific"/>
    <property type="evidence" value="ECO:0007669"/>
    <property type="project" value="TreeGrafter"/>
</dbReference>
<dbReference type="FunFam" id="1.10.4020.10:FF:000001">
    <property type="entry name" value="zinc finger protein 263 isoform X1"/>
    <property type="match status" value="1"/>
</dbReference>
<dbReference type="GeneID" id="109683043"/>
<dbReference type="FunFam" id="3.30.160.60:FF:000321">
    <property type="entry name" value="myeloid zinc finger 1 isoform X1"/>
    <property type="match status" value="2"/>
</dbReference>
<dbReference type="FunFam" id="3.30.160.60:FF:002343">
    <property type="entry name" value="Zinc finger protein 33A"/>
    <property type="match status" value="2"/>
</dbReference>
<dbReference type="Proteomes" id="UP001732720">
    <property type="component" value="Chromosome 16"/>
</dbReference>
<dbReference type="GO" id="GO:0005634">
    <property type="term" value="C:nucleus"/>
    <property type="evidence" value="ECO:0007669"/>
    <property type="project" value="UniProtKB-SubCell"/>
</dbReference>
<evidence type="ECO:0000256" key="1">
    <source>
        <dbReference type="ARBA" id="ARBA00004123"/>
    </source>
</evidence>
<feature type="region of interest" description="Disordered" evidence="15">
    <location>
        <begin position="145"/>
        <end position="171"/>
    </location>
</feature>
<feature type="domain" description="C2H2-type" evidence="16">
    <location>
        <begin position="384"/>
        <end position="411"/>
    </location>
</feature>
<proteinExistence type="inferred from homology"/>
<dbReference type="FunFam" id="3.30.160.60:FF:000508">
    <property type="entry name" value="Myeloid zinc finger 1"/>
    <property type="match status" value="3"/>
</dbReference>
<dbReference type="InterPro" id="IPR013087">
    <property type="entry name" value="Znf_C2H2_type"/>
</dbReference>
<dbReference type="Pfam" id="PF00096">
    <property type="entry name" value="zf-C2H2"/>
    <property type="match status" value="11"/>
</dbReference>
<feature type="compositionally biased region" description="Low complexity" evidence="15">
    <location>
        <begin position="160"/>
        <end position="171"/>
    </location>
</feature>
<feature type="domain" description="C2H2-type" evidence="16">
    <location>
        <begin position="356"/>
        <end position="383"/>
    </location>
</feature>
<evidence type="ECO:0000256" key="2">
    <source>
        <dbReference type="ARBA" id="ARBA00006991"/>
    </source>
</evidence>
<keyword evidence="9" id="KW-0805">Transcription regulation</keyword>
<evidence type="ECO:0000256" key="5">
    <source>
        <dbReference type="ARBA" id="ARBA00022737"/>
    </source>
</evidence>
<feature type="domain" description="C2H2-type" evidence="16">
    <location>
        <begin position="440"/>
        <end position="462"/>
    </location>
</feature>
<evidence type="ECO:0000256" key="13">
    <source>
        <dbReference type="PROSITE-ProRule" id="PRU00042"/>
    </source>
</evidence>
<dbReference type="FunFam" id="3.30.160.60:FF:001243">
    <property type="entry name" value="myeloid zinc finger 1 isoform X1"/>
    <property type="match status" value="1"/>
</dbReference>
<dbReference type="PROSITE" id="PS00028">
    <property type="entry name" value="ZINC_FINGER_C2H2_1"/>
    <property type="match status" value="13"/>
</dbReference>
<reference evidence="19" key="1">
    <citation type="submission" date="2025-08" db="UniProtKB">
        <authorList>
            <consortium name="RefSeq"/>
        </authorList>
    </citation>
    <scope>IDENTIFICATION</scope>
    <source>
        <tissue evidence="19">Leukocyte</tissue>
    </source>
</reference>
<dbReference type="FunFam" id="3.30.160.60:FF:001270">
    <property type="entry name" value="zinc finger protein 583 isoform X1"/>
    <property type="match status" value="1"/>
</dbReference>
<evidence type="ECO:0000256" key="4">
    <source>
        <dbReference type="ARBA" id="ARBA00022723"/>
    </source>
</evidence>
<dbReference type="SUPFAM" id="SSF47353">
    <property type="entry name" value="Retrovirus capsid dimerization domain-like"/>
    <property type="match status" value="1"/>
</dbReference>
<feature type="domain" description="C2H2-type" evidence="16">
    <location>
        <begin position="513"/>
        <end position="540"/>
    </location>
</feature>
<evidence type="ECO:0000259" key="17">
    <source>
        <dbReference type="PROSITE" id="PS50804"/>
    </source>
</evidence>
<evidence type="ECO:0000256" key="3">
    <source>
        <dbReference type="ARBA" id="ARBA00022499"/>
    </source>
</evidence>
<feature type="domain" description="C2H2-type" evidence="16">
    <location>
        <begin position="412"/>
        <end position="439"/>
    </location>
</feature>
<dbReference type="PANTHER" id="PTHR24384">
    <property type="entry name" value="FINGER PUTATIVE TRANSCRIPTION FACTOR FAMILY-RELATED"/>
    <property type="match status" value="1"/>
</dbReference>
<dbReference type="FunFam" id="3.30.160.60:FF:000647">
    <property type="entry name" value="myeloid zinc finger 1 isoform X1"/>
    <property type="match status" value="2"/>
</dbReference>